<gene>
    <name evidence="2" type="ORF">CLODIP_2_CD11839</name>
</gene>
<feature type="region of interest" description="Disordered" evidence="1">
    <location>
        <begin position="1"/>
        <end position="43"/>
    </location>
</feature>
<evidence type="ECO:0000313" key="2">
    <source>
        <dbReference type="EMBL" id="CAB3386525.1"/>
    </source>
</evidence>
<evidence type="ECO:0000313" key="3">
    <source>
        <dbReference type="Proteomes" id="UP000494165"/>
    </source>
</evidence>
<dbReference type="AlphaFoldDB" id="A0A8S1DVJ9"/>
<organism evidence="2 3">
    <name type="scientific">Cloeon dipterum</name>
    <dbReference type="NCBI Taxonomy" id="197152"/>
    <lineage>
        <taxon>Eukaryota</taxon>
        <taxon>Metazoa</taxon>
        <taxon>Ecdysozoa</taxon>
        <taxon>Arthropoda</taxon>
        <taxon>Hexapoda</taxon>
        <taxon>Insecta</taxon>
        <taxon>Pterygota</taxon>
        <taxon>Palaeoptera</taxon>
        <taxon>Ephemeroptera</taxon>
        <taxon>Pisciforma</taxon>
        <taxon>Baetidae</taxon>
        <taxon>Cloeon</taxon>
    </lineage>
</organism>
<proteinExistence type="predicted"/>
<sequence length="122" mass="14124">MSRVKKTPNEDDSARPSSNRHCSQCECQIERSDDRASSDRHWNQRWSQIERSEDNASSNRRWKHGTGFGLIFNIEKPLHELCMREREGTAPTPSAPAHSSKSALPLEWAPEEIPFQENFNQF</sequence>
<comment type="caution">
    <text evidence="2">The sequence shown here is derived from an EMBL/GenBank/DDBJ whole genome shotgun (WGS) entry which is preliminary data.</text>
</comment>
<feature type="region of interest" description="Disordered" evidence="1">
    <location>
        <begin position="87"/>
        <end position="107"/>
    </location>
</feature>
<name>A0A8S1DVJ9_9INSE</name>
<evidence type="ECO:0000256" key="1">
    <source>
        <dbReference type="SAM" id="MobiDB-lite"/>
    </source>
</evidence>
<keyword evidence="3" id="KW-1185">Reference proteome</keyword>
<feature type="compositionally biased region" description="Basic and acidic residues" evidence="1">
    <location>
        <begin position="28"/>
        <end position="43"/>
    </location>
</feature>
<protein>
    <submittedName>
        <fullName evidence="2">Uncharacterized protein</fullName>
    </submittedName>
</protein>
<dbReference type="Proteomes" id="UP000494165">
    <property type="component" value="Unassembled WGS sequence"/>
</dbReference>
<reference evidence="2 3" key="1">
    <citation type="submission" date="2020-04" db="EMBL/GenBank/DDBJ databases">
        <authorList>
            <person name="Alioto T."/>
            <person name="Alioto T."/>
            <person name="Gomez Garrido J."/>
        </authorList>
    </citation>
    <scope>NUCLEOTIDE SEQUENCE [LARGE SCALE GENOMIC DNA]</scope>
</reference>
<accession>A0A8S1DVJ9</accession>
<dbReference type="EMBL" id="CADEPI010000489">
    <property type="protein sequence ID" value="CAB3386525.1"/>
    <property type="molecule type" value="Genomic_DNA"/>
</dbReference>